<dbReference type="EMBL" id="GBXM01039041">
    <property type="protein sequence ID" value="JAH69536.1"/>
    <property type="molecule type" value="Transcribed_RNA"/>
</dbReference>
<evidence type="ECO:0000313" key="1">
    <source>
        <dbReference type="EMBL" id="JAH69536.1"/>
    </source>
</evidence>
<accession>A0A0E9UUV5</accession>
<reference evidence="1" key="1">
    <citation type="submission" date="2014-11" db="EMBL/GenBank/DDBJ databases">
        <authorList>
            <person name="Amaro Gonzalez C."/>
        </authorList>
    </citation>
    <scope>NUCLEOTIDE SEQUENCE</scope>
</reference>
<protein>
    <submittedName>
        <fullName evidence="1">Uncharacterized protein</fullName>
    </submittedName>
</protein>
<name>A0A0E9UUV5_ANGAN</name>
<organism evidence="1">
    <name type="scientific">Anguilla anguilla</name>
    <name type="common">European freshwater eel</name>
    <name type="synonym">Muraena anguilla</name>
    <dbReference type="NCBI Taxonomy" id="7936"/>
    <lineage>
        <taxon>Eukaryota</taxon>
        <taxon>Metazoa</taxon>
        <taxon>Chordata</taxon>
        <taxon>Craniata</taxon>
        <taxon>Vertebrata</taxon>
        <taxon>Euteleostomi</taxon>
        <taxon>Actinopterygii</taxon>
        <taxon>Neopterygii</taxon>
        <taxon>Teleostei</taxon>
        <taxon>Anguilliformes</taxon>
        <taxon>Anguillidae</taxon>
        <taxon>Anguilla</taxon>
    </lineage>
</organism>
<sequence>MTLVNRTGKEYKAG</sequence>
<reference evidence="1" key="2">
    <citation type="journal article" date="2015" name="Fish Shellfish Immunol.">
        <title>Early steps in the European eel (Anguilla anguilla)-Vibrio vulnificus interaction in the gills: Role of the RtxA13 toxin.</title>
        <authorList>
            <person name="Callol A."/>
            <person name="Pajuelo D."/>
            <person name="Ebbesson L."/>
            <person name="Teles M."/>
            <person name="MacKenzie S."/>
            <person name="Amaro C."/>
        </authorList>
    </citation>
    <scope>NUCLEOTIDE SEQUENCE</scope>
</reference>
<proteinExistence type="predicted"/>